<evidence type="ECO:0000256" key="5">
    <source>
        <dbReference type="ARBA" id="ARBA00022989"/>
    </source>
</evidence>
<accession>A0A418ZUS7</accession>
<dbReference type="PANTHER" id="PTHR30462:SF0">
    <property type="entry name" value="INTERMEMBRANE TRANSPORT PROTEIN YEBT"/>
    <property type="match status" value="1"/>
</dbReference>
<proteinExistence type="predicted"/>
<keyword evidence="6 7" id="KW-0472">Membrane</keyword>
<dbReference type="PANTHER" id="PTHR30462">
    <property type="entry name" value="INTERMEMBRANE TRANSPORT PROTEIN PQIB-RELATED"/>
    <property type="match status" value="1"/>
</dbReference>
<dbReference type="AlphaFoldDB" id="A0A418ZUS7"/>
<evidence type="ECO:0000259" key="8">
    <source>
        <dbReference type="Pfam" id="PF02470"/>
    </source>
</evidence>
<evidence type="ECO:0000256" key="2">
    <source>
        <dbReference type="ARBA" id="ARBA00022475"/>
    </source>
</evidence>
<organism evidence="9 10">
    <name type="scientific">Paracoccus aestuarii</name>
    <dbReference type="NCBI Taxonomy" id="453842"/>
    <lineage>
        <taxon>Bacteria</taxon>
        <taxon>Pseudomonadati</taxon>
        <taxon>Pseudomonadota</taxon>
        <taxon>Alphaproteobacteria</taxon>
        <taxon>Rhodobacterales</taxon>
        <taxon>Paracoccaceae</taxon>
        <taxon>Paracoccus</taxon>
    </lineage>
</organism>
<evidence type="ECO:0000256" key="3">
    <source>
        <dbReference type="ARBA" id="ARBA00022519"/>
    </source>
</evidence>
<keyword evidence="10" id="KW-1185">Reference proteome</keyword>
<evidence type="ECO:0000256" key="6">
    <source>
        <dbReference type="ARBA" id="ARBA00023136"/>
    </source>
</evidence>
<evidence type="ECO:0000256" key="1">
    <source>
        <dbReference type="ARBA" id="ARBA00004533"/>
    </source>
</evidence>
<dbReference type="Pfam" id="PF02470">
    <property type="entry name" value="MlaD"/>
    <property type="match status" value="3"/>
</dbReference>
<feature type="domain" description="Mce/MlaD" evidence="8">
    <location>
        <begin position="311"/>
        <end position="399"/>
    </location>
</feature>
<dbReference type="GO" id="GO:0005886">
    <property type="term" value="C:plasma membrane"/>
    <property type="evidence" value="ECO:0007669"/>
    <property type="project" value="UniProtKB-SubCell"/>
</dbReference>
<evidence type="ECO:0000313" key="9">
    <source>
        <dbReference type="EMBL" id="RJL03368.1"/>
    </source>
</evidence>
<comment type="subcellular location">
    <subcellularLocation>
        <location evidence="1">Cell inner membrane</location>
    </subcellularLocation>
</comment>
<keyword evidence="2" id="KW-1003">Cell membrane</keyword>
<reference evidence="9 10" key="1">
    <citation type="submission" date="2018-09" db="EMBL/GenBank/DDBJ databases">
        <title>Paracoccus onubensis nov. sp. a moderate halophilic bacterium isolated from Gruta de las Maravillas (Aracena, Spain).</title>
        <authorList>
            <person name="Jurado V."/>
            <person name="Gutierrez-Patricio S."/>
            <person name="Gonzalez-Pimentel J.L."/>
            <person name="Laiz L."/>
            <person name="Saiz-Jimenez C."/>
        </authorList>
    </citation>
    <scope>NUCLEOTIDE SEQUENCE [LARGE SCALE GENOMIC DNA]</scope>
    <source>
        <strain evidence="9 10">DSM 19484</strain>
    </source>
</reference>
<dbReference type="InterPro" id="IPR051800">
    <property type="entry name" value="PqiA-PqiB_transport"/>
</dbReference>
<protein>
    <submittedName>
        <fullName evidence="9">MCE family protein</fullName>
    </submittedName>
</protein>
<comment type="caution">
    <text evidence="9">The sequence shown here is derived from an EMBL/GenBank/DDBJ whole genome shotgun (WGS) entry which is preliminary data.</text>
</comment>
<keyword evidence="5 7" id="KW-1133">Transmembrane helix</keyword>
<feature type="domain" description="Mce/MlaD" evidence="8">
    <location>
        <begin position="56"/>
        <end position="131"/>
    </location>
</feature>
<dbReference type="InterPro" id="IPR003399">
    <property type="entry name" value="Mce/MlaD"/>
</dbReference>
<feature type="transmembrane region" description="Helical" evidence="7">
    <location>
        <begin position="28"/>
        <end position="49"/>
    </location>
</feature>
<name>A0A418ZUS7_9RHOB</name>
<dbReference type="Proteomes" id="UP000285530">
    <property type="component" value="Unassembled WGS sequence"/>
</dbReference>
<evidence type="ECO:0000256" key="7">
    <source>
        <dbReference type="SAM" id="Phobius"/>
    </source>
</evidence>
<dbReference type="EMBL" id="QZEV01000048">
    <property type="protein sequence ID" value="RJL03368.1"/>
    <property type="molecule type" value="Genomic_DNA"/>
</dbReference>
<sequence>MTDIPPPQAAPLAPASPVRKTAARAAQAGVNVIWIVPIIALIVTLAIAWNAYRDRGSVIEVEFADATGITPGDTTLRFREITVGRVETVRFTDDLARVIVSIRVNGEVAQYIDDEASFWIVRPQVSAQGVTRLDTVLSGAFIEGYWDADVSEPATRFVGLDRPPLIRGDQPGTWVQLTMDSADGLTEGAPVLFRGVEVGRLENIRLNEGGEEVVVDAFVESPHDARLTSATVFWDTSGFSLSLGAQGIAFNVNSLSSVLQGGVAFDTFVSGGSPVQPGQEFALQPDEGSARAARFEDDDASLLRVGMLIDDSLQGLEQGADVQFQGLRVGRVTDLAVNLTQDDAGNTVPRQLVTMLISPRRLGLGQGSTAADALALLTEEVAEGLRARVASSGFLGTTLIVELVQIPDAEPDAIDLGGANPLLPSVEGDLDDFTGSAQGLVNRIGNLPIEEVLTSARDMLDSITNLASAQDTRAIPGALRRAIEDGSLALADISAITGDLRQAESGQTLARMLDEASAAFTAVSEAAADVPELVERIDSAAASIEEFGFAEISAQAEGILADLRSMLGSEDAEQLPRNLSNTLEAATGLLTDLRDGNAAGSLNNALNSASNAADQIAVSVQQLPALIQRLQATAGRADTLFASYGDRSTFNSELIGALRELRRATQSIGSVARLIERNPRAFILGR</sequence>
<dbReference type="OrthoDB" id="9806984at2"/>
<keyword evidence="4 7" id="KW-0812">Transmembrane</keyword>
<keyword evidence="3" id="KW-0997">Cell inner membrane</keyword>
<evidence type="ECO:0000313" key="10">
    <source>
        <dbReference type="Proteomes" id="UP000285530"/>
    </source>
</evidence>
<feature type="domain" description="Mce/MlaD" evidence="8">
    <location>
        <begin position="175"/>
        <end position="231"/>
    </location>
</feature>
<evidence type="ECO:0000256" key="4">
    <source>
        <dbReference type="ARBA" id="ARBA00022692"/>
    </source>
</evidence>
<gene>
    <name evidence="9" type="ORF">D3P06_10430</name>
</gene>
<dbReference type="RefSeq" id="WP_119886516.1">
    <property type="nucleotide sequence ID" value="NZ_CP067169.1"/>
</dbReference>